<dbReference type="Ensembl" id="ENSSANT00000023699.1">
    <property type="protein sequence ID" value="ENSSANP00000022228.1"/>
    <property type="gene ID" value="ENSSANG00000011538.1"/>
</dbReference>
<dbReference type="Proteomes" id="UP000472260">
    <property type="component" value="Unassembled WGS sequence"/>
</dbReference>
<organism evidence="1 2">
    <name type="scientific">Sinocyclocheilus anshuiensis</name>
    <dbReference type="NCBI Taxonomy" id="1608454"/>
    <lineage>
        <taxon>Eukaryota</taxon>
        <taxon>Metazoa</taxon>
        <taxon>Chordata</taxon>
        <taxon>Craniata</taxon>
        <taxon>Vertebrata</taxon>
        <taxon>Euteleostomi</taxon>
        <taxon>Actinopterygii</taxon>
        <taxon>Neopterygii</taxon>
        <taxon>Teleostei</taxon>
        <taxon>Ostariophysi</taxon>
        <taxon>Cypriniformes</taxon>
        <taxon>Cyprinidae</taxon>
        <taxon>Cyprininae</taxon>
        <taxon>Sinocyclocheilus</taxon>
    </lineage>
</organism>
<dbReference type="AlphaFoldDB" id="A0A671LNY7"/>
<protein>
    <submittedName>
        <fullName evidence="1">Uncharacterized LOC107691522</fullName>
    </submittedName>
</protein>
<dbReference type="InterPro" id="IPR018790">
    <property type="entry name" value="DUF2358"/>
</dbReference>
<evidence type="ECO:0000313" key="1">
    <source>
        <dbReference type="Ensembl" id="ENSSANP00000022228.1"/>
    </source>
</evidence>
<accession>A0A671LNY7</accession>
<dbReference type="PANTHER" id="PTHR31094:SF2">
    <property type="entry name" value="RIKEN CDNA 2310061I04 GENE"/>
    <property type="match status" value="1"/>
</dbReference>
<dbReference type="PANTHER" id="PTHR31094">
    <property type="entry name" value="RIKEN CDNA 2310061I04 GENE"/>
    <property type="match status" value="1"/>
</dbReference>
<reference evidence="1" key="2">
    <citation type="submission" date="2025-09" db="UniProtKB">
        <authorList>
            <consortium name="Ensembl"/>
        </authorList>
    </citation>
    <scope>IDENTIFICATION</scope>
</reference>
<reference evidence="1" key="1">
    <citation type="submission" date="2025-08" db="UniProtKB">
        <authorList>
            <consortium name="Ensembl"/>
        </authorList>
    </citation>
    <scope>IDENTIFICATION</scope>
</reference>
<gene>
    <name evidence="1" type="primary">LOC107691522</name>
</gene>
<name>A0A671LNY7_9TELE</name>
<sequence>RSTAFHQIHGGQGSCSVPADSDALAIDVSVLLCRGSAGSAEADQASRRQLHQSSLESQRPALPLHSDLLLQERQEPPLQVRHAVTAYQNLALCSSLCSHIYFFLFRTYDAFSTFYVGSDGRIHRHKVEKVMEARPPLLPKVTSVLAGALVALGIQEHRPALNLLLLLLSSLRQPQA</sequence>
<evidence type="ECO:0000313" key="2">
    <source>
        <dbReference type="Proteomes" id="UP000472260"/>
    </source>
</evidence>
<proteinExistence type="predicted"/>
<keyword evidence="2" id="KW-1185">Reference proteome</keyword>